<organism evidence="1">
    <name type="scientific">marine sediment metagenome</name>
    <dbReference type="NCBI Taxonomy" id="412755"/>
    <lineage>
        <taxon>unclassified sequences</taxon>
        <taxon>metagenomes</taxon>
        <taxon>ecological metagenomes</taxon>
    </lineage>
</organism>
<proteinExistence type="predicted"/>
<accession>A0A0F9EYJ6</accession>
<dbReference type="EMBL" id="LAZR01023263">
    <property type="protein sequence ID" value="KKL79114.1"/>
    <property type="molecule type" value="Genomic_DNA"/>
</dbReference>
<sequence>MDAYFVSPGNGWDRYCQGCIDYFLSQGGDPNDVDGPYSDGGGKDDLIRHCALGENCINVISSIFGSKGVCLRNPLTPAGIEYTIDALAVYVDQGDGIPEILDLWAAILQREYTLNKKQQQILNLYIGSFSHAIHPIPEDQLTPPKSKKKRDSKGIYCKSCKDTGVVMLFNSSVECTDCIRL</sequence>
<evidence type="ECO:0000313" key="1">
    <source>
        <dbReference type="EMBL" id="KKL79114.1"/>
    </source>
</evidence>
<reference evidence="1" key="1">
    <citation type="journal article" date="2015" name="Nature">
        <title>Complex archaea that bridge the gap between prokaryotes and eukaryotes.</title>
        <authorList>
            <person name="Spang A."/>
            <person name="Saw J.H."/>
            <person name="Jorgensen S.L."/>
            <person name="Zaremba-Niedzwiedzka K."/>
            <person name="Martijn J."/>
            <person name="Lind A.E."/>
            <person name="van Eijk R."/>
            <person name="Schleper C."/>
            <person name="Guy L."/>
            <person name="Ettema T.J."/>
        </authorList>
    </citation>
    <scope>NUCLEOTIDE SEQUENCE</scope>
</reference>
<dbReference type="AlphaFoldDB" id="A0A0F9EYJ6"/>
<protein>
    <submittedName>
        <fullName evidence="1">Uncharacterized protein</fullName>
    </submittedName>
</protein>
<comment type="caution">
    <text evidence="1">The sequence shown here is derived from an EMBL/GenBank/DDBJ whole genome shotgun (WGS) entry which is preliminary data.</text>
</comment>
<gene>
    <name evidence="1" type="ORF">LCGC14_2018060</name>
</gene>
<name>A0A0F9EYJ6_9ZZZZ</name>